<protein>
    <submittedName>
        <fullName evidence="1">Uncharacterized protein</fullName>
    </submittedName>
</protein>
<reference evidence="1 2" key="1">
    <citation type="submission" date="2023-03" db="EMBL/GenBank/DDBJ databases">
        <title>Draft genome sequence of type strain Streptomyces ferralitis JCM 14344.</title>
        <authorList>
            <person name="Klaysubun C."/>
            <person name="Duangmal K."/>
        </authorList>
    </citation>
    <scope>NUCLEOTIDE SEQUENCE [LARGE SCALE GENOMIC DNA]</scope>
    <source>
        <strain evidence="1 2">JCM 14344</strain>
    </source>
</reference>
<dbReference type="PANTHER" id="PTHR42305">
    <property type="entry name" value="MEMBRANE PROTEIN RV1733C-RELATED"/>
    <property type="match status" value="1"/>
</dbReference>
<evidence type="ECO:0000313" key="1">
    <source>
        <dbReference type="EMBL" id="MDF2254956.1"/>
    </source>
</evidence>
<dbReference type="InterPro" id="IPR039708">
    <property type="entry name" value="MT1774/Rv1733c-like"/>
</dbReference>
<dbReference type="PANTHER" id="PTHR42305:SF1">
    <property type="entry name" value="MEMBRANE PROTEIN RV1733C-RELATED"/>
    <property type="match status" value="1"/>
</dbReference>
<evidence type="ECO:0000313" key="2">
    <source>
        <dbReference type="Proteomes" id="UP001220022"/>
    </source>
</evidence>
<dbReference type="Proteomes" id="UP001220022">
    <property type="component" value="Unassembled WGS sequence"/>
</dbReference>
<comment type="caution">
    <text evidence="1">The sequence shown here is derived from an EMBL/GenBank/DDBJ whole genome shotgun (WGS) entry which is preliminary data.</text>
</comment>
<name>A0ABT5YUF1_9ACTN</name>
<gene>
    <name evidence="1" type="ORF">P2L57_04185</name>
</gene>
<dbReference type="EMBL" id="JARHTQ010000002">
    <property type="protein sequence ID" value="MDF2254956.1"/>
    <property type="molecule type" value="Genomic_DNA"/>
</dbReference>
<accession>A0ABT5YUF1</accession>
<organism evidence="1 2">
    <name type="scientific">Streptantibioticus ferralitis</name>
    <dbReference type="NCBI Taxonomy" id="236510"/>
    <lineage>
        <taxon>Bacteria</taxon>
        <taxon>Bacillati</taxon>
        <taxon>Actinomycetota</taxon>
        <taxon>Actinomycetes</taxon>
        <taxon>Kitasatosporales</taxon>
        <taxon>Streptomycetaceae</taxon>
        <taxon>Streptantibioticus</taxon>
    </lineage>
</organism>
<keyword evidence="2" id="KW-1185">Reference proteome</keyword>
<proteinExistence type="predicted"/>
<sequence length="177" mass="18621">MRRSDVAEGWIGVATAVLVAGLAPLTGAVLAGNVDAQLLSQQQGWHRTSAVLTQDAASAATAVTTGQDTGKAQATVRWTAPDHSVRTAPAQVTAGAKAGSTTLIWTDPSGRLRHQPMTPHQTGVLSDLAGACAAGGVCVLLLGGRRIIVRGALDRWRARAWERAWAEVEPRWTHRHA</sequence>